<sequence length="128" mass="14327">MGNRNGKTRTTKGQKGCLLKRSINEHNIPVHSVEVFRIIAQHLGFKRKNTQILDDYDAKRNKMTSPSGSSFDLSPPNPATFSVTFNANPPEAELNDFSSCKDSKYKADKRVYSRCPYISISCGMSYCA</sequence>
<protein>
    <submittedName>
        <fullName evidence="3">SWIB domain-containing protein</fullName>
    </submittedName>
</protein>
<gene>
    <name evidence="1" type="ORF">TCLT_LOCUS2635</name>
</gene>
<reference evidence="1 2" key="2">
    <citation type="submission" date="2018-11" db="EMBL/GenBank/DDBJ databases">
        <authorList>
            <consortium name="Pathogen Informatics"/>
        </authorList>
    </citation>
    <scope>NUCLEOTIDE SEQUENCE [LARGE SCALE GENOMIC DNA]</scope>
</reference>
<dbReference type="AlphaFoldDB" id="A0A0N5CQY4"/>
<evidence type="ECO:0000313" key="1">
    <source>
        <dbReference type="EMBL" id="VDM98704.1"/>
    </source>
</evidence>
<evidence type="ECO:0000313" key="2">
    <source>
        <dbReference type="Proteomes" id="UP000276776"/>
    </source>
</evidence>
<proteinExistence type="predicted"/>
<name>A0A0N5CQY4_THECL</name>
<keyword evidence="2" id="KW-1185">Reference proteome</keyword>
<reference evidence="3" key="1">
    <citation type="submission" date="2017-02" db="UniProtKB">
        <authorList>
            <consortium name="WormBaseParasite"/>
        </authorList>
    </citation>
    <scope>IDENTIFICATION</scope>
</reference>
<accession>A0A0N5CQY4</accession>
<organism evidence="3">
    <name type="scientific">Thelazia callipaeda</name>
    <name type="common">Oriental eyeworm</name>
    <name type="synonym">Parasitic nematode</name>
    <dbReference type="NCBI Taxonomy" id="103827"/>
    <lineage>
        <taxon>Eukaryota</taxon>
        <taxon>Metazoa</taxon>
        <taxon>Ecdysozoa</taxon>
        <taxon>Nematoda</taxon>
        <taxon>Chromadorea</taxon>
        <taxon>Rhabditida</taxon>
        <taxon>Spirurina</taxon>
        <taxon>Spiruromorpha</taxon>
        <taxon>Thelazioidea</taxon>
        <taxon>Thelaziidae</taxon>
        <taxon>Thelazia</taxon>
    </lineage>
</organism>
<dbReference type="Proteomes" id="UP000276776">
    <property type="component" value="Unassembled WGS sequence"/>
</dbReference>
<dbReference type="EMBL" id="UYYF01000599">
    <property type="protein sequence ID" value="VDM98704.1"/>
    <property type="molecule type" value="Genomic_DNA"/>
</dbReference>
<dbReference type="WBParaSite" id="TCLT_0000263401-mRNA-1">
    <property type="protein sequence ID" value="TCLT_0000263401-mRNA-1"/>
    <property type="gene ID" value="TCLT_0000263401"/>
</dbReference>
<evidence type="ECO:0000313" key="3">
    <source>
        <dbReference type="WBParaSite" id="TCLT_0000263401-mRNA-1"/>
    </source>
</evidence>